<protein>
    <submittedName>
        <fullName evidence="4">T-complex protein 11</fullName>
    </submittedName>
</protein>
<feature type="compositionally biased region" description="Basic and acidic residues" evidence="3">
    <location>
        <begin position="1"/>
        <end position="10"/>
    </location>
</feature>
<evidence type="ECO:0000256" key="1">
    <source>
        <dbReference type="ARBA" id="ARBA00010954"/>
    </source>
</evidence>
<sequence>MLESPERERSAVAMEFPASDGAMSCSPPTMPPWLRRRLSESKTPPPSTVEEIEARLRDADLRRQKFYENLSSKARPKPRSPLRSSSPEDDLGQRLEAKLQAAEEKRLSILANAQMRLAKLDELRQAAKIEAEMRFRKERAELGTKVEMRVQQAEVNRMLILKARKQRRATLKERTSQSLLRRMARESKYKERVCTAICQKRAAAEKKRLALLEAEKRRVRARVSQVRKVARSISHQREIERKEMKNKLEDKLQRARRQRAEYLKQRGRPHNFVCYDWNIMQEHADILSRKLASCWRKFVTSKKTTAHLARAYSELHINEGSVKAIPFEQFALLIQQTSTLRTAKALLDRIEKRFNLSRMAGTAPNTSSLDDIDHLLKRVASPKRRETPRKNVSRREEKKTAPIREAVKTPVKLSRYQVRVVLCAYMILGHPDAVISGLGEREIALAKSAEKFVKELELLIKITLHGPIQVSDGESNCGLGGRRTFRSQLGDFDSAWCSFLNSFVVWKVKDARSLEEDLVKAACRLELSMFQTCKMTPDGDSGSLTHDMKAVQKQVTEDQMLLREKVLHLSGYAGIERMENALSDTRMKFFEARENGRPISPLSTLILSPNTASSPSLGSSDKTSDLIENTQKRSPVVRSLFRDEVNPKEFSSPASSSSPSQYASEKLDMENARIVNECVHGENLTFIDSSNSADEGQDNIMAKVRETMKNAYWDGIIESVKQDKSNYGRVVELTREVRDEICAMAPQSWRQEIIEAIDLDILTEVLNSGKVEIDYPGKILEFALITLQKLSAPAYEDELKEKHQKFLKELAEMCWASDGSEDSHVIALIKGLRFVLEQIQNLKQEISRARIRILEPFLKGPGALEFLGKAFTRHYGHPSNAFTSLPSTANWLSSVNGSKDQEWNEHKSALSLLTNKNESTSLSFLPSTTLRTGGSLVVKMSTNPADASSTSSYATNLTENIDHASECKGEEIDVLVRLGLLKLVNNVHGLEEDQLPETMKLNFSRLRDVQSRIQKIIVIVTSILVLRQALVGQRMVTSQADMESLLSTSVEKLSARLDSNKDAGIEDIIEVLGEAVEKSIGIKLESMAEIMARMLTKNLQQEDAVFNMVSRAIYLAARGVVLGGTGKHGSELAETALQKVGAALLLDEVVAAASVLVAAAKVSVSVHGPWYASLIKMGVNCSLYGTLGTY</sequence>
<comment type="caution">
    <text evidence="4">The sequence shown here is derived from an EMBL/GenBank/DDBJ whole genome shotgun (WGS) entry which is preliminary data.</text>
</comment>
<gene>
    <name evidence="4" type="ORF">Adt_26787</name>
</gene>
<feature type="compositionally biased region" description="Polar residues" evidence="3">
    <location>
        <begin position="601"/>
        <end position="633"/>
    </location>
</feature>
<evidence type="ECO:0000313" key="4">
    <source>
        <dbReference type="EMBL" id="KAL2491159.1"/>
    </source>
</evidence>
<feature type="region of interest" description="Disordered" evidence="3">
    <location>
        <begin position="69"/>
        <end position="93"/>
    </location>
</feature>
<organism evidence="4 5">
    <name type="scientific">Abeliophyllum distichum</name>
    <dbReference type="NCBI Taxonomy" id="126358"/>
    <lineage>
        <taxon>Eukaryota</taxon>
        <taxon>Viridiplantae</taxon>
        <taxon>Streptophyta</taxon>
        <taxon>Embryophyta</taxon>
        <taxon>Tracheophyta</taxon>
        <taxon>Spermatophyta</taxon>
        <taxon>Magnoliopsida</taxon>
        <taxon>eudicotyledons</taxon>
        <taxon>Gunneridae</taxon>
        <taxon>Pentapetalae</taxon>
        <taxon>asterids</taxon>
        <taxon>lamiids</taxon>
        <taxon>Lamiales</taxon>
        <taxon>Oleaceae</taxon>
        <taxon>Forsythieae</taxon>
        <taxon>Abeliophyllum</taxon>
    </lineage>
</organism>
<feature type="region of interest" description="Disordered" evidence="3">
    <location>
        <begin position="1"/>
        <end position="55"/>
    </location>
</feature>
<feature type="compositionally biased region" description="Basic and acidic residues" evidence="3">
    <location>
        <begin position="383"/>
        <end position="400"/>
    </location>
</feature>
<dbReference type="Proteomes" id="UP001604336">
    <property type="component" value="Unassembled WGS sequence"/>
</dbReference>
<feature type="compositionally biased region" description="Low complexity" evidence="3">
    <location>
        <begin position="651"/>
        <end position="664"/>
    </location>
</feature>
<keyword evidence="5" id="KW-1185">Reference proteome</keyword>
<keyword evidence="2" id="KW-0175">Coiled coil</keyword>
<dbReference type="PANTHER" id="PTHR12832">
    <property type="entry name" value="TESTIS-SPECIFIC PROTEIN PBS13 T-COMPLEX 11"/>
    <property type="match status" value="1"/>
</dbReference>
<reference evidence="5" key="1">
    <citation type="submission" date="2024-07" db="EMBL/GenBank/DDBJ databases">
        <title>Two chromosome-level genome assemblies of Korean endemic species Abeliophyllum distichum and Forsythia ovata (Oleaceae).</title>
        <authorList>
            <person name="Jang H."/>
        </authorList>
    </citation>
    <scope>NUCLEOTIDE SEQUENCE [LARGE SCALE GENOMIC DNA]</scope>
</reference>
<dbReference type="InterPro" id="IPR008862">
    <property type="entry name" value="Tcp11"/>
</dbReference>
<dbReference type="Pfam" id="PF05794">
    <property type="entry name" value="Tcp11"/>
    <property type="match status" value="1"/>
</dbReference>
<comment type="similarity">
    <text evidence="1">Belongs to the TCP11 family.</text>
</comment>
<dbReference type="AlphaFoldDB" id="A0ABD1RT05"/>
<evidence type="ECO:0000256" key="3">
    <source>
        <dbReference type="SAM" id="MobiDB-lite"/>
    </source>
</evidence>
<evidence type="ECO:0000256" key="2">
    <source>
        <dbReference type="SAM" id="Coils"/>
    </source>
</evidence>
<dbReference type="EMBL" id="JBFOLK010000008">
    <property type="protein sequence ID" value="KAL2491159.1"/>
    <property type="molecule type" value="Genomic_DNA"/>
</dbReference>
<feature type="region of interest" description="Disordered" evidence="3">
    <location>
        <begin position="600"/>
        <end position="666"/>
    </location>
</feature>
<feature type="coiled-coil region" evidence="2">
    <location>
        <begin position="202"/>
        <end position="265"/>
    </location>
</feature>
<proteinExistence type="inferred from homology"/>
<dbReference type="PANTHER" id="PTHR12832:SF11">
    <property type="entry name" value="LD23868P"/>
    <property type="match status" value="1"/>
</dbReference>
<feature type="region of interest" description="Disordered" evidence="3">
    <location>
        <begin position="381"/>
        <end position="400"/>
    </location>
</feature>
<name>A0ABD1RT05_9LAMI</name>
<evidence type="ECO:0000313" key="5">
    <source>
        <dbReference type="Proteomes" id="UP001604336"/>
    </source>
</evidence>
<accession>A0ABD1RT05</accession>